<organism evidence="2 3">
    <name type="scientific">Cladophialophora carrionii CBS 160.54</name>
    <dbReference type="NCBI Taxonomy" id="1279043"/>
    <lineage>
        <taxon>Eukaryota</taxon>
        <taxon>Fungi</taxon>
        <taxon>Dikarya</taxon>
        <taxon>Ascomycota</taxon>
        <taxon>Pezizomycotina</taxon>
        <taxon>Eurotiomycetes</taxon>
        <taxon>Chaetothyriomycetidae</taxon>
        <taxon>Chaetothyriales</taxon>
        <taxon>Herpotrichiellaceae</taxon>
        <taxon>Cladophialophora</taxon>
    </lineage>
</organism>
<evidence type="ECO:0000313" key="3">
    <source>
        <dbReference type="Proteomes" id="UP000030678"/>
    </source>
</evidence>
<name>V9DIM2_9EURO</name>
<sequence>MAELLLPDHKTLSKSRYGSAPEGSIWGFWDELHGGPDKLDSLNLLTPERVLAAKDGIRSEAVQRLEQEIIDYLPIVGVHAHDDVLKFNTQCGSQWDGFGHYCHPTGIYYNGVKHADVKGTPGSLGINRKLTTRDPDDQSVHENVNVADKFFTDWCETGGIVMRGVLLNYVRYLEDKGLPMPDPTTNHGFTLRDLEAVAQHQKLDFKIGHLLFVRTGFVRWYDNAPDGERRRCMGGEQFTFIGLQGSEEAKEWLWDHHFAARLRHVCA</sequence>
<accession>V9DIM2</accession>
<dbReference type="HOGENOM" id="CLU_030671_1_2_1"/>
<evidence type="ECO:0000313" key="2">
    <source>
        <dbReference type="EMBL" id="ETI26511.1"/>
    </source>
</evidence>
<comment type="similarity">
    <text evidence="1">Belongs to the Cyclase 1 superfamily.</text>
</comment>
<protein>
    <submittedName>
        <fullName evidence="2">Uncharacterized protein</fullName>
    </submittedName>
</protein>
<dbReference type="PANTHER" id="PTHR34861">
    <property type="match status" value="1"/>
</dbReference>
<dbReference type="Proteomes" id="UP000030678">
    <property type="component" value="Unassembled WGS sequence"/>
</dbReference>
<dbReference type="InterPro" id="IPR007325">
    <property type="entry name" value="KFase/CYL"/>
</dbReference>
<dbReference type="InterPro" id="IPR037175">
    <property type="entry name" value="KFase_sf"/>
</dbReference>
<dbReference type="GO" id="GO:0019441">
    <property type="term" value="P:L-tryptophan catabolic process to kynurenine"/>
    <property type="evidence" value="ECO:0007669"/>
    <property type="project" value="InterPro"/>
</dbReference>
<dbReference type="GO" id="GO:0004061">
    <property type="term" value="F:arylformamidase activity"/>
    <property type="evidence" value="ECO:0007669"/>
    <property type="project" value="InterPro"/>
</dbReference>
<reference evidence="2 3" key="1">
    <citation type="submission" date="2013-03" db="EMBL/GenBank/DDBJ databases">
        <title>The Genome Sequence of Cladophialophora carrionii CBS 160.54.</title>
        <authorList>
            <consortium name="The Broad Institute Genomics Platform"/>
            <person name="Cuomo C."/>
            <person name="de Hoog S."/>
            <person name="Gorbushina A."/>
            <person name="Walker B."/>
            <person name="Young S.K."/>
            <person name="Zeng Q."/>
            <person name="Gargeya S."/>
            <person name="Fitzgerald M."/>
            <person name="Haas B."/>
            <person name="Abouelleil A."/>
            <person name="Allen A.W."/>
            <person name="Alvarado L."/>
            <person name="Arachchi H.M."/>
            <person name="Berlin A.M."/>
            <person name="Chapman S.B."/>
            <person name="Gainer-Dewar J."/>
            <person name="Goldberg J."/>
            <person name="Griggs A."/>
            <person name="Gujja S."/>
            <person name="Hansen M."/>
            <person name="Howarth C."/>
            <person name="Imamovic A."/>
            <person name="Ireland A."/>
            <person name="Larimer J."/>
            <person name="McCowan C."/>
            <person name="Murphy C."/>
            <person name="Pearson M."/>
            <person name="Poon T.W."/>
            <person name="Priest M."/>
            <person name="Roberts A."/>
            <person name="Saif S."/>
            <person name="Shea T."/>
            <person name="Sisk P."/>
            <person name="Sykes S."/>
            <person name="Wortman J."/>
            <person name="Nusbaum C."/>
            <person name="Birren B."/>
        </authorList>
    </citation>
    <scope>NUCLEOTIDE SEQUENCE [LARGE SCALE GENOMIC DNA]</scope>
    <source>
        <strain evidence="2 3">CBS 160.54</strain>
    </source>
</reference>
<dbReference type="Gene3D" id="3.50.30.50">
    <property type="entry name" value="Putative cyclase"/>
    <property type="match status" value="1"/>
</dbReference>
<dbReference type="PANTHER" id="PTHR34861:SF10">
    <property type="entry name" value="CYCLASE"/>
    <property type="match status" value="1"/>
</dbReference>
<dbReference type="AlphaFoldDB" id="V9DIM2"/>
<dbReference type="VEuPathDB" id="FungiDB:G647_03288"/>
<evidence type="ECO:0000256" key="1">
    <source>
        <dbReference type="ARBA" id="ARBA00007865"/>
    </source>
</evidence>
<dbReference type="RefSeq" id="XP_008725856.1">
    <property type="nucleotide sequence ID" value="XM_008727634.1"/>
</dbReference>
<dbReference type="GeneID" id="19981781"/>
<gene>
    <name evidence="2" type="ORF">G647_03288</name>
</gene>
<dbReference type="EMBL" id="KB822703">
    <property type="protein sequence ID" value="ETI26511.1"/>
    <property type="molecule type" value="Genomic_DNA"/>
</dbReference>
<proteinExistence type="inferred from homology"/>
<dbReference type="Pfam" id="PF04199">
    <property type="entry name" value="Cyclase"/>
    <property type="match status" value="1"/>
</dbReference>